<dbReference type="GO" id="GO:0005634">
    <property type="term" value="C:nucleus"/>
    <property type="evidence" value="ECO:0007669"/>
    <property type="project" value="TreeGrafter"/>
</dbReference>
<evidence type="ECO:0000259" key="1">
    <source>
        <dbReference type="Pfam" id="PF22749"/>
    </source>
</evidence>
<sequence length="384" mass="43660">MFHRLSHTLPPDPQFPPDLEKLGFFVNDKDQIRSIKNPNSKYKHKINVNERVNQVYKNANNSAIRNIVTNRLHLLHLETLRLPLGASATDKHVPILVSEDLANKDRVIVYFGERAYEPGLLAWRVIGETGIKYGSMVEFIENLTTAPNRDDQQQRATPGIIIANPCQLLWYRGGGRAVSDTEWQELPRPSGVHEAMRVDRTKNVIEGNEDYIQHVEYLFKHVLPSRLKSGAKLDIIGCECTGAAAVEYLSKNWREWSGRVNGISFLNPAHDVRDLIEQGASPDFVEFISKRCRAYIISDSKLEAPVPGREVYGCNCYSSGEDSYPENVMVKCWGSVLDWFDVLNNNPDYEEIEFIYVEPEKDQIELGWPVGDSEDAPTNRDQST</sequence>
<dbReference type="HOGENOM" id="CLU_027515_0_0_1"/>
<accession>A0A0D1Z612</accession>
<dbReference type="OMA" id="HGCNCYS"/>
<dbReference type="PANTHER" id="PTHR21357">
    <property type="entry name" value="FAM172 FAMILY PROTEIN HOMOLOG CG10038"/>
    <property type="match status" value="1"/>
</dbReference>
<dbReference type="InterPro" id="IPR048263">
    <property type="entry name" value="Arb2"/>
</dbReference>
<feature type="domain" description="Arb2" evidence="1">
    <location>
        <begin position="15"/>
        <end position="301"/>
    </location>
</feature>
<dbReference type="GO" id="GO:0031048">
    <property type="term" value="P:regulatory ncRNA-mediated heterochromatin formation"/>
    <property type="evidence" value="ECO:0007669"/>
    <property type="project" value="TreeGrafter"/>
</dbReference>
<dbReference type="EMBL" id="KN847525">
    <property type="protein sequence ID" value="KIV89334.1"/>
    <property type="molecule type" value="Genomic_DNA"/>
</dbReference>
<dbReference type="RefSeq" id="XP_016220908.1">
    <property type="nucleotide sequence ID" value="XM_016373997.1"/>
</dbReference>
<name>A0A0D1Z612_EXOME</name>
<dbReference type="PANTHER" id="PTHR21357:SF4">
    <property type="entry name" value="FAM172 FAMILY PROTEIN HOMOLOG CG10038"/>
    <property type="match status" value="1"/>
</dbReference>
<dbReference type="AlphaFoldDB" id="A0A0D1Z612"/>
<dbReference type="Pfam" id="PF22749">
    <property type="entry name" value="Arb2"/>
    <property type="match status" value="1"/>
</dbReference>
<gene>
    <name evidence="2" type="ORF">PV10_08909</name>
</gene>
<dbReference type="STRING" id="212818.A0A0D1Z612"/>
<evidence type="ECO:0000313" key="3">
    <source>
        <dbReference type="Proteomes" id="UP000054302"/>
    </source>
</evidence>
<dbReference type="Proteomes" id="UP000054302">
    <property type="component" value="Unassembled WGS sequence"/>
</dbReference>
<dbReference type="OrthoDB" id="421951at2759"/>
<protein>
    <recommendedName>
        <fullName evidence="1">Arb2 domain-containing protein</fullName>
    </recommendedName>
</protein>
<organism evidence="2 3">
    <name type="scientific">Exophiala mesophila</name>
    <name type="common">Black yeast-like fungus</name>
    <dbReference type="NCBI Taxonomy" id="212818"/>
    <lineage>
        <taxon>Eukaryota</taxon>
        <taxon>Fungi</taxon>
        <taxon>Dikarya</taxon>
        <taxon>Ascomycota</taxon>
        <taxon>Pezizomycotina</taxon>
        <taxon>Eurotiomycetes</taxon>
        <taxon>Chaetothyriomycetidae</taxon>
        <taxon>Chaetothyriales</taxon>
        <taxon>Herpotrichiellaceae</taxon>
        <taxon>Exophiala</taxon>
    </lineage>
</organism>
<proteinExistence type="predicted"/>
<dbReference type="VEuPathDB" id="FungiDB:PV10_08909"/>
<keyword evidence="3" id="KW-1185">Reference proteome</keyword>
<dbReference type="InterPro" id="IPR053858">
    <property type="entry name" value="Arb2_dom"/>
</dbReference>
<reference evidence="2 3" key="1">
    <citation type="submission" date="2015-01" db="EMBL/GenBank/DDBJ databases">
        <title>The Genome Sequence of Exophiala mesophila CBS40295.</title>
        <authorList>
            <consortium name="The Broad Institute Genomics Platform"/>
            <person name="Cuomo C."/>
            <person name="de Hoog S."/>
            <person name="Gorbushina A."/>
            <person name="Stielow B."/>
            <person name="Teixiera M."/>
            <person name="Abouelleil A."/>
            <person name="Chapman S.B."/>
            <person name="Priest M."/>
            <person name="Young S.K."/>
            <person name="Wortman J."/>
            <person name="Nusbaum C."/>
            <person name="Birren B."/>
        </authorList>
    </citation>
    <scope>NUCLEOTIDE SEQUENCE [LARGE SCALE GENOMIC DNA]</scope>
    <source>
        <strain evidence="2 3">CBS 40295</strain>
    </source>
</reference>
<evidence type="ECO:0000313" key="2">
    <source>
        <dbReference type="EMBL" id="KIV89334.1"/>
    </source>
</evidence>
<dbReference type="GO" id="GO:0035197">
    <property type="term" value="F:siRNA binding"/>
    <property type="evidence" value="ECO:0007669"/>
    <property type="project" value="TreeGrafter"/>
</dbReference>
<dbReference type="GeneID" id="27326754"/>